<reference evidence="4" key="1">
    <citation type="journal article" date="2023" name="Mar. Drugs">
        <title>Gemmata algarum, a Novel Planctomycete Isolated from an Algal Mat, Displays Antimicrobial Activity.</title>
        <authorList>
            <person name="Kumar G."/>
            <person name="Kallscheuer N."/>
            <person name="Kashif M."/>
            <person name="Ahamad S."/>
            <person name="Jagadeeshwari U."/>
            <person name="Pannikurungottu S."/>
            <person name="Haufschild T."/>
            <person name="Kabuu M."/>
            <person name="Sasikala C."/>
            <person name="Jogler C."/>
            <person name="Ramana C."/>
        </authorList>
    </citation>
    <scope>NUCLEOTIDE SEQUENCE [LARGE SCALE GENOMIC DNA]</scope>
    <source>
        <strain evidence="4">JC673</strain>
    </source>
</reference>
<dbReference type="Proteomes" id="UP001272242">
    <property type="component" value="Unassembled WGS sequence"/>
</dbReference>
<dbReference type="PANTHER" id="PTHR40469:SF2">
    <property type="entry name" value="GALACTOSE-BINDING DOMAIN-LIKE SUPERFAMILY PROTEIN"/>
    <property type="match status" value="1"/>
</dbReference>
<keyword evidence="1" id="KW-0732">Signal</keyword>
<dbReference type="InterPro" id="IPR029062">
    <property type="entry name" value="Class_I_gatase-like"/>
</dbReference>
<dbReference type="RefSeq" id="WP_320688108.1">
    <property type="nucleotide sequence ID" value="NZ_JAXBLV010000200.1"/>
</dbReference>
<gene>
    <name evidence="3" type="ORF">R5W23_003184</name>
</gene>
<evidence type="ECO:0000256" key="1">
    <source>
        <dbReference type="SAM" id="SignalP"/>
    </source>
</evidence>
<evidence type="ECO:0000313" key="4">
    <source>
        <dbReference type="Proteomes" id="UP001272242"/>
    </source>
</evidence>
<dbReference type="EMBL" id="JAXBLV010000200">
    <property type="protein sequence ID" value="MDY3561757.1"/>
    <property type="molecule type" value="Genomic_DNA"/>
</dbReference>
<sequence>MRLLSKLLPAASLAVLALALGGPSRGAAPADTKPVRALLVVGGCCHDYKKQQELLTKGISARANVQWTVAYDPDTTTKHLNPIYQKDDWAKGFDVVVHDECCADVKDPKIVERILKPHKEGLPGVVLHCAMHSYRTEGFPKSTPWFDFTGLVTTGHGPQMPIDIRYIDQESPITKGLSDWKTINEELYNNVTGKLLATAQPLAKGKQALKSRDGKERVDEAVVTWTNTYNGKTKVFATTLGHNNDTVADAKYLDLVARGLLWSVGKLDDAHLKPAAKVLLSDSDK</sequence>
<feature type="domain" description="ThuA-like" evidence="2">
    <location>
        <begin position="43"/>
        <end position="262"/>
    </location>
</feature>
<evidence type="ECO:0000259" key="2">
    <source>
        <dbReference type="Pfam" id="PF06283"/>
    </source>
</evidence>
<feature type="signal peptide" evidence="1">
    <location>
        <begin position="1"/>
        <end position="27"/>
    </location>
</feature>
<dbReference type="InterPro" id="IPR029010">
    <property type="entry name" value="ThuA-like"/>
</dbReference>
<dbReference type="Gene3D" id="3.40.50.880">
    <property type="match status" value="1"/>
</dbReference>
<proteinExistence type="predicted"/>
<organism evidence="3 4">
    <name type="scientific">Gemmata algarum</name>
    <dbReference type="NCBI Taxonomy" id="2975278"/>
    <lineage>
        <taxon>Bacteria</taxon>
        <taxon>Pseudomonadati</taxon>
        <taxon>Planctomycetota</taxon>
        <taxon>Planctomycetia</taxon>
        <taxon>Gemmatales</taxon>
        <taxon>Gemmataceae</taxon>
        <taxon>Gemmata</taxon>
    </lineage>
</organism>
<keyword evidence="4" id="KW-1185">Reference proteome</keyword>
<evidence type="ECO:0000313" key="3">
    <source>
        <dbReference type="EMBL" id="MDY3561757.1"/>
    </source>
</evidence>
<feature type="chain" id="PRO_5045844131" evidence="1">
    <location>
        <begin position="28"/>
        <end position="285"/>
    </location>
</feature>
<protein>
    <submittedName>
        <fullName evidence="3">ThuA domain-containing protein</fullName>
    </submittedName>
</protein>
<accession>A0ABU5F2E4</accession>
<dbReference type="Pfam" id="PF06283">
    <property type="entry name" value="ThuA"/>
    <property type="match status" value="1"/>
</dbReference>
<comment type="caution">
    <text evidence="3">The sequence shown here is derived from an EMBL/GenBank/DDBJ whole genome shotgun (WGS) entry which is preliminary data.</text>
</comment>
<name>A0ABU5F2E4_9BACT</name>
<dbReference type="PANTHER" id="PTHR40469">
    <property type="entry name" value="SECRETED GLYCOSYL HYDROLASE"/>
    <property type="match status" value="1"/>
</dbReference>
<dbReference type="SUPFAM" id="SSF52317">
    <property type="entry name" value="Class I glutamine amidotransferase-like"/>
    <property type="match status" value="1"/>
</dbReference>